<keyword evidence="10" id="KW-1185">Reference proteome</keyword>
<dbReference type="InterPro" id="IPR012944">
    <property type="entry name" value="SusD_RagB_dom"/>
</dbReference>
<evidence type="ECO:0000313" key="10">
    <source>
        <dbReference type="Proteomes" id="UP001221558"/>
    </source>
</evidence>
<protein>
    <submittedName>
        <fullName evidence="9">RagB/SusD family nutrient uptake outer membrane protein</fullName>
    </submittedName>
</protein>
<evidence type="ECO:0000256" key="3">
    <source>
        <dbReference type="ARBA" id="ARBA00022729"/>
    </source>
</evidence>
<feature type="signal peptide" evidence="6">
    <location>
        <begin position="1"/>
        <end position="19"/>
    </location>
</feature>
<feature type="domain" description="SusD-like N-terminal" evidence="8">
    <location>
        <begin position="67"/>
        <end position="220"/>
    </location>
</feature>
<dbReference type="InterPro" id="IPR011990">
    <property type="entry name" value="TPR-like_helical_dom_sf"/>
</dbReference>
<keyword evidence="5" id="KW-0998">Cell outer membrane</keyword>
<dbReference type="Pfam" id="PF07980">
    <property type="entry name" value="SusD_RagB"/>
    <property type="match status" value="1"/>
</dbReference>
<evidence type="ECO:0000259" key="8">
    <source>
        <dbReference type="Pfam" id="PF14322"/>
    </source>
</evidence>
<dbReference type="EMBL" id="CP117880">
    <property type="protein sequence ID" value="WDF69457.1"/>
    <property type="molecule type" value="Genomic_DNA"/>
</dbReference>
<comment type="similarity">
    <text evidence="2">Belongs to the SusD family.</text>
</comment>
<proteinExistence type="inferred from homology"/>
<evidence type="ECO:0000256" key="1">
    <source>
        <dbReference type="ARBA" id="ARBA00004442"/>
    </source>
</evidence>
<feature type="chain" id="PRO_5046015810" evidence="6">
    <location>
        <begin position="20"/>
        <end position="547"/>
    </location>
</feature>
<evidence type="ECO:0000259" key="7">
    <source>
        <dbReference type="Pfam" id="PF07980"/>
    </source>
</evidence>
<name>A0ABY7WIK8_9SPHI</name>
<comment type="subcellular location">
    <subcellularLocation>
        <location evidence="1">Cell outer membrane</location>
    </subcellularLocation>
</comment>
<evidence type="ECO:0000313" key="9">
    <source>
        <dbReference type="EMBL" id="WDF69457.1"/>
    </source>
</evidence>
<evidence type="ECO:0000256" key="4">
    <source>
        <dbReference type="ARBA" id="ARBA00023136"/>
    </source>
</evidence>
<dbReference type="RefSeq" id="WP_274268172.1">
    <property type="nucleotide sequence ID" value="NZ_CP117880.1"/>
</dbReference>
<sequence length="547" mass="61502">MMKIINKILYGLASIALLAGCSLDKEPFTALTNESIENTPGALEALNLGNYQRLKSWVENWHRVTEYPGDNVALSGTTTDNLFYNYNYQRIVNNGRVNSYWENSYRIIAGVNSLLAQVEEGTDAATDQIIAENLYLRGMMYFYLVNVFGRPYNQDPTTNLAVPLQLSADPFEVNARNTVAEVYAQIEQDLLRAEQLFTNYRGNIYGSIYAAQALLARVYLYTGDNASAIEYANKVLNAGQFSLLSGANYTQIATAAPENNPETIFAIKFVQDIDYPDNGWYTIGSMYATIDGAGWGEMYASRSYLEEVRKYPEDVRYNFIRPVVVNENELHAYYVTDNYQYASVIVTQNGSDYMYTDGGTTRMLTKRSNGAGAYQYFITIAGRERSVLIDRRLDNRNGHLKYFILKCSGQQGQAHLWSPVILRLSEMYLVRAEANAKLGNTAAALEDVNVIRRRAGIPAGGLWTTANLDGKTALDVVLAERKLEFAWEGHRKFDVFRNGYTLDRRYPGTHIANTNSFLTVEPSSTAIVEFIPEQQIVLSNGILTQNQ</sequence>
<keyword evidence="3 6" id="KW-0732">Signal</keyword>
<keyword evidence="4" id="KW-0472">Membrane</keyword>
<dbReference type="Gene3D" id="1.25.40.390">
    <property type="match status" value="1"/>
</dbReference>
<reference evidence="9 10" key="1">
    <citation type="submission" date="2023-02" db="EMBL/GenBank/DDBJ databases">
        <title>Genome sequence of Sphingobacterium sp. KACC 22765.</title>
        <authorList>
            <person name="Kim S."/>
            <person name="Heo J."/>
            <person name="Kwon S.-W."/>
        </authorList>
    </citation>
    <scope>NUCLEOTIDE SEQUENCE [LARGE SCALE GENOMIC DNA]</scope>
    <source>
        <strain evidence="9 10">KACC 22765</strain>
    </source>
</reference>
<evidence type="ECO:0000256" key="5">
    <source>
        <dbReference type="ARBA" id="ARBA00023237"/>
    </source>
</evidence>
<dbReference type="Proteomes" id="UP001221558">
    <property type="component" value="Chromosome"/>
</dbReference>
<dbReference type="InterPro" id="IPR033985">
    <property type="entry name" value="SusD-like_N"/>
</dbReference>
<accession>A0ABY7WIK8</accession>
<organism evidence="9 10">
    <name type="scientific">Sphingobacterium oryzagri</name>
    <dbReference type="NCBI Taxonomy" id="3025669"/>
    <lineage>
        <taxon>Bacteria</taxon>
        <taxon>Pseudomonadati</taxon>
        <taxon>Bacteroidota</taxon>
        <taxon>Sphingobacteriia</taxon>
        <taxon>Sphingobacteriales</taxon>
        <taxon>Sphingobacteriaceae</taxon>
        <taxon>Sphingobacterium</taxon>
    </lineage>
</organism>
<feature type="domain" description="RagB/SusD" evidence="7">
    <location>
        <begin position="261"/>
        <end position="504"/>
    </location>
</feature>
<dbReference type="Pfam" id="PF14322">
    <property type="entry name" value="SusD-like_3"/>
    <property type="match status" value="1"/>
</dbReference>
<dbReference type="PROSITE" id="PS51257">
    <property type="entry name" value="PROKAR_LIPOPROTEIN"/>
    <property type="match status" value="1"/>
</dbReference>
<evidence type="ECO:0000256" key="6">
    <source>
        <dbReference type="SAM" id="SignalP"/>
    </source>
</evidence>
<dbReference type="SUPFAM" id="SSF48452">
    <property type="entry name" value="TPR-like"/>
    <property type="match status" value="1"/>
</dbReference>
<evidence type="ECO:0000256" key="2">
    <source>
        <dbReference type="ARBA" id="ARBA00006275"/>
    </source>
</evidence>
<gene>
    <name evidence="9" type="ORF">PQ465_03545</name>
</gene>